<feature type="transmembrane region" description="Helical" evidence="2">
    <location>
        <begin position="329"/>
        <end position="356"/>
    </location>
</feature>
<feature type="transmembrane region" description="Helical" evidence="2">
    <location>
        <begin position="7"/>
        <end position="26"/>
    </location>
</feature>
<sequence length="441" mass="45597">MTPKHRAIVPAGVGAYAMGSLANGVFSTVPTILLLYFCTEIMRVPAAWAGLAVFIPKAWGVVWDPFVGTWSDRTRSRFGRRRPFMMIGAIGVPIAFAALFWAPVTGATARFAWVAASYFALAGFYSLFAVPYSAVPAEISADPAVRARLVGWRMTASMIGVLVGAAVAPVLVEHFGGGRAGYAAMGGCIAAGCFVAMIPPIAMLADHDAAARPSAAGERRPRLIDQLRLAFADRGFRWLAITFLLQLTAVGAVSATVPYLVVGTWGRAEGEVGAAMGALLVATILSAPVWSWLGRRRGDRAMLMLAAVGYAGAAIALGLAALLHSSWPTAVFCFAVAGIPFAGIQVLPFTIAAHIAHAQSAIRRAEGSAGVEGAFTGVWTSIEKLGLALGPAFAALVLSATGRGAAAIAGFVAVVPPALALLSIGALSIRGRAGSRLEPAI</sequence>
<dbReference type="RefSeq" id="WP_179514374.1">
    <property type="nucleotide sequence ID" value="NZ_JANFAV010000001.1"/>
</dbReference>
<keyword evidence="2" id="KW-0472">Membrane</keyword>
<feature type="transmembrane region" description="Helical" evidence="2">
    <location>
        <begin position="385"/>
        <end position="402"/>
    </location>
</feature>
<keyword evidence="2" id="KW-1133">Transmembrane helix</keyword>
<dbReference type="GO" id="GO:0008643">
    <property type="term" value="P:carbohydrate transport"/>
    <property type="evidence" value="ECO:0007669"/>
    <property type="project" value="InterPro"/>
</dbReference>
<feature type="transmembrane region" description="Helical" evidence="2">
    <location>
        <begin position="301"/>
        <end position="323"/>
    </location>
</feature>
<feature type="transmembrane region" description="Helical" evidence="2">
    <location>
        <begin position="184"/>
        <end position="205"/>
    </location>
</feature>
<accession>A0AA41Z5N1</accession>
<name>A0AA41Z5N1_9SPHN</name>
<gene>
    <name evidence="3" type="ORF">NEE01_00905</name>
</gene>
<evidence type="ECO:0000256" key="2">
    <source>
        <dbReference type="SAM" id="Phobius"/>
    </source>
</evidence>
<proteinExistence type="inferred from homology"/>
<dbReference type="GO" id="GO:0005886">
    <property type="term" value="C:plasma membrane"/>
    <property type="evidence" value="ECO:0007669"/>
    <property type="project" value="TreeGrafter"/>
</dbReference>
<feature type="transmembrane region" description="Helical" evidence="2">
    <location>
        <begin position="150"/>
        <end position="172"/>
    </location>
</feature>
<feature type="transmembrane region" description="Helical" evidence="2">
    <location>
        <begin position="238"/>
        <end position="261"/>
    </location>
</feature>
<dbReference type="Proteomes" id="UP001165565">
    <property type="component" value="Unassembled WGS sequence"/>
</dbReference>
<dbReference type="InterPro" id="IPR036259">
    <property type="entry name" value="MFS_trans_sf"/>
</dbReference>
<keyword evidence="2" id="KW-0812">Transmembrane</keyword>
<dbReference type="SUPFAM" id="SSF103473">
    <property type="entry name" value="MFS general substrate transporter"/>
    <property type="match status" value="1"/>
</dbReference>
<feature type="transmembrane region" description="Helical" evidence="2">
    <location>
        <begin position="408"/>
        <end position="429"/>
    </location>
</feature>
<evidence type="ECO:0000313" key="3">
    <source>
        <dbReference type="EMBL" id="MCW6533333.1"/>
    </source>
</evidence>
<dbReference type="AlphaFoldDB" id="A0AA41Z5N1"/>
<feature type="transmembrane region" description="Helical" evidence="2">
    <location>
        <begin position="273"/>
        <end position="294"/>
    </location>
</feature>
<evidence type="ECO:0000313" key="4">
    <source>
        <dbReference type="Proteomes" id="UP001165565"/>
    </source>
</evidence>
<protein>
    <submittedName>
        <fullName evidence="3">MFS transporter</fullName>
    </submittedName>
</protein>
<feature type="transmembrane region" description="Helical" evidence="2">
    <location>
        <begin position="46"/>
        <end position="63"/>
    </location>
</feature>
<dbReference type="PANTHER" id="PTHR11328">
    <property type="entry name" value="MAJOR FACILITATOR SUPERFAMILY DOMAIN-CONTAINING PROTEIN"/>
    <property type="match status" value="1"/>
</dbReference>
<organism evidence="3 4">
    <name type="scientific">Sphingomonas lycopersici</name>
    <dbReference type="NCBI Taxonomy" id="2951807"/>
    <lineage>
        <taxon>Bacteria</taxon>
        <taxon>Pseudomonadati</taxon>
        <taxon>Pseudomonadota</taxon>
        <taxon>Alphaproteobacteria</taxon>
        <taxon>Sphingomonadales</taxon>
        <taxon>Sphingomonadaceae</taxon>
        <taxon>Sphingomonas</taxon>
    </lineage>
</organism>
<dbReference type="EMBL" id="JANFAV010000001">
    <property type="protein sequence ID" value="MCW6533333.1"/>
    <property type="molecule type" value="Genomic_DNA"/>
</dbReference>
<feature type="transmembrane region" description="Helical" evidence="2">
    <location>
        <begin position="84"/>
        <end position="104"/>
    </location>
</feature>
<feature type="transmembrane region" description="Helical" evidence="2">
    <location>
        <begin position="110"/>
        <end position="130"/>
    </location>
</feature>
<dbReference type="InterPro" id="IPR039672">
    <property type="entry name" value="MFS_2"/>
</dbReference>
<comment type="similarity">
    <text evidence="1">Belongs to the sodium:galactoside symporter (TC 2.A.2) family.</text>
</comment>
<comment type="caution">
    <text evidence="3">The sequence shown here is derived from an EMBL/GenBank/DDBJ whole genome shotgun (WGS) entry which is preliminary data.</text>
</comment>
<dbReference type="Gene3D" id="1.20.1250.20">
    <property type="entry name" value="MFS general substrate transporter like domains"/>
    <property type="match status" value="2"/>
</dbReference>
<reference evidence="3" key="1">
    <citation type="submission" date="2022-06" db="EMBL/GenBank/DDBJ databases">
        <title>Sphingomonas sp. nov. isolated from rhizosphere soil of tomato.</title>
        <authorList>
            <person name="Dong H."/>
            <person name="Gao R."/>
        </authorList>
    </citation>
    <scope>NUCLEOTIDE SEQUENCE</scope>
    <source>
        <strain evidence="3">MMSM24</strain>
    </source>
</reference>
<evidence type="ECO:0000256" key="1">
    <source>
        <dbReference type="ARBA" id="ARBA00009617"/>
    </source>
</evidence>
<dbReference type="PANTHER" id="PTHR11328:SF24">
    <property type="entry name" value="MAJOR FACILITATOR SUPERFAMILY (MFS) PROFILE DOMAIN-CONTAINING PROTEIN"/>
    <property type="match status" value="1"/>
</dbReference>
<dbReference type="Pfam" id="PF13347">
    <property type="entry name" value="MFS_2"/>
    <property type="match status" value="1"/>
</dbReference>
<dbReference type="GO" id="GO:0015293">
    <property type="term" value="F:symporter activity"/>
    <property type="evidence" value="ECO:0007669"/>
    <property type="project" value="InterPro"/>
</dbReference>
<keyword evidence="4" id="KW-1185">Reference proteome</keyword>